<dbReference type="Gramene" id="PGSC0003DMT400040386">
    <property type="protein sequence ID" value="PGSC0003DMT400040386"/>
    <property type="gene ID" value="PGSC0003DMG400015638"/>
</dbReference>
<feature type="compositionally biased region" description="Polar residues" evidence="1">
    <location>
        <begin position="1"/>
        <end position="19"/>
    </location>
</feature>
<name>M1B9T9_SOLTU</name>
<organism evidence="2 3">
    <name type="scientific">Solanum tuberosum</name>
    <name type="common">Potato</name>
    <dbReference type="NCBI Taxonomy" id="4113"/>
    <lineage>
        <taxon>Eukaryota</taxon>
        <taxon>Viridiplantae</taxon>
        <taxon>Streptophyta</taxon>
        <taxon>Embryophyta</taxon>
        <taxon>Tracheophyta</taxon>
        <taxon>Spermatophyta</taxon>
        <taxon>Magnoliopsida</taxon>
        <taxon>eudicotyledons</taxon>
        <taxon>Gunneridae</taxon>
        <taxon>Pentapetalae</taxon>
        <taxon>asterids</taxon>
        <taxon>lamiids</taxon>
        <taxon>Solanales</taxon>
        <taxon>Solanaceae</taxon>
        <taxon>Solanoideae</taxon>
        <taxon>Solaneae</taxon>
        <taxon>Solanum</taxon>
    </lineage>
</organism>
<reference evidence="3" key="1">
    <citation type="journal article" date="2011" name="Nature">
        <title>Genome sequence and analysis of the tuber crop potato.</title>
        <authorList>
            <consortium name="The Potato Genome Sequencing Consortium"/>
        </authorList>
    </citation>
    <scope>NUCLEOTIDE SEQUENCE [LARGE SCALE GENOMIC DNA]</scope>
    <source>
        <strain evidence="3">cv. DM1-3 516 R44</strain>
    </source>
</reference>
<dbReference type="AlphaFoldDB" id="M1B9T9"/>
<reference evidence="2" key="2">
    <citation type="submission" date="2015-06" db="UniProtKB">
        <authorList>
            <consortium name="EnsemblPlants"/>
        </authorList>
    </citation>
    <scope>IDENTIFICATION</scope>
    <source>
        <strain evidence="2">DM1-3 516 R44</strain>
    </source>
</reference>
<dbReference type="HOGENOM" id="CLU_1177165_0_0_1"/>
<protein>
    <submittedName>
        <fullName evidence="2">Uncharacterized protein</fullName>
    </submittedName>
</protein>
<feature type="region of interest" description="Disordered" evidence="1">
    <location>
        <begin position="1"/>
        <end position="42"/>
    </location>
</feature>
<evidence type="ECO:0000313" key="2">
    <source>
        <dbReference type="EnsemblPlants" id="PGSC0003DMT400040386"/>
    </source>
</evidence>
<accession>M1B9T9</accession>
<keyword evidence="3" id="KW-1185">Reference proteome</keyword>
<feature type="region of interest" description="Disordered" evidence="1">
    <location>
        <begin position="114"/>
        <end position="140"/>
    </location>
</feature>
<evidence type="ECO:0000256" key="1">
    <source>
        <dbReference type="SAM" id="MobiDB-lite"/>
    </source>
</evidence>
<feature type="region of interest" description="Disordered" evidence="1">
    <location>
        <begin position="181"/>
        <end position="236"/>
    </location>
</feature>
<dbReference type="PaxDb" id="4113-PGSC0003DMT400040386"/>
<dbReference type="Proteomes" id="UP000011115">
    <property type="component" value="Unassembled WGS sequence"/>
</dbReference>
<sequence length="236" mass="25941">MAAQEGTSQPPPSQAVQSEAQDESLSQTSPTPPSLEDLRGEVVPQEPPITATEQDLKNVVQLLTHIVTGHNQRQKGLVADPQDFVDQIQRTLDVMLVSGKESLELAALVRGRESVGEDPRTQPLTMDDGSAGRTVVNPRPVISDPSMVGWQLNRLDSYLVRDCSISSLNKDMDISRMQAFAPKLEDQRQTSRTQESEIGHSKRARSMGQFTPSQGEAVDRNIRNGQCMDYEGTYGP</sequence>
<dbReference type="InParanoid" id="M1B9T9"/>
<evidence type="ECO:0000313" key="3">
    <source>
        <dbReference type="Proteomes" id="UP000011115"/>
    </source>
</evidence>
<proteinExistence type="predicted"/>
<dbReference type="EnsemblPlants" id="PGSC0003DMT400040386">
    <property type="protein sequence ID" value="PGSC0003DMT400040386"/>
    <property type="gene ID" value="PGSC0003DMG400015638"/>
</dbReference>
<feature type="compositionally biased region" description="Basic and acidic residues" evidence="1">
    <location>
        <begin position="183"/>
        <end position="200"/>
    </location>
</feature>